<feature type="domain" description="PilZ" evidence="1">
    <location>
        <begin position="39"/>
        <end position="126"/>
    </location>
</feature>
<dbReference type="RefSeq" id="WP_017011721.1">
    <property type="nucleotide sequence ID" value="NZ_FOWR01000037.1"/>
</dbReference>
<evidence type="ECO:0000313" key="2">
    <source>
        <dbReference type="EMBL" id="SFQ05484.1"/>
    </source>
</evidence>
<dbReference type="Pfam" id="PF07238">
    <property type="entry name" value="PilZ"/>
    <property type="match status" value="1"/>
</dbReference>
<protein>
    <submittedName>
        <fullName evidence="2">PilZ domain-containing protein</fullName>
    </submittedName>
</protein>
<dbReference type="EMBL" id="FOWR01000037">
    <property type="protein sequence ID" value="SFQ05484.1"/>
    <property type="molecule type" value="Genomic_DNA"/>
</dbReference>
<dbReference type="STRING" id="1121869.SAMN03084138_03911"/>
<dbReference type="Proteomes" id="UP000182692">
    <property type="component" value="Unassembled WGS sequence"/>
</dbReference>
<dbReference type="AlphaFoldDB" id="A0A1I5VD40"/>
<dbReference type="OrthoDB" id="5917365at2"/>
<evidence type="ECO:0000259" key="1">
    <source>
        <dbReference type="Pfam" id="PF07238"/>
    </source>
</evidence>
<proteinExistence type="predicted"/>
<dbReference type="GeneID" id="35873819"/>
<dbReference type="InterPro" id="IPR009875">
    <property type="entry name" value="PilZ_domain"/>
</dbReference>
<evidence type="ECO:0000313" key="3">
    <source>
        <dbReference type="Proteomes" id="UP000182692"/>
    </source>
</evidence>
<organism evidence="2 3">
    <name type="scientific">Enterovibrio norvegicus DSM 15893</name>
    <dbReference type="NCBI Taxonomy" id="1121869"/>
    <lineage>
        <taxon>Bacteria</taxon>
        <taxon>Pseudomonadati</taxon>
        <taxon>Pseudomonadota</taxon>
        <taxon>Gammaproteobacteria</taxon>
        <taxon>Vibrionales</taxon>
        <taxon>Vibrionaceae</taxon>
        <taxon>Enterovibrio</taxon>
    </lineage>
</organism>
<dbReference type="GO" id="GO:0035438">
    <property type="term" value="F:cyclic-di-GMP binding"/>
    <property type="evidence" value="ECO:0007669"/>
    <property type="project" value="InterPro"/>
</dbReference>
<reference evidence="2 3" key="1">
    <citation type="submission" date="2016-10" db="EMBL/GenBank/DDBJ databases">
        <authorList>
            <person name="de Groot N.N."/>
        </authorList>
    </citation>
    <scope>NUCLEOTIDE SEQUENCE [LARGE SCALE GENOMIC DNA]</scope>
    <source>
        <strain evidence="2 3">DSM 15893</strain>
    </source>
</reference>
<sequence>MAEDIEKLYEALISESGGEENCKRFQERIELGNGGILARLHVHPYLDVDHEDDDFGHKVIIRDVSRSGIGLLCNDELTLDSLCMLHVVNLTPVQGTLIYRKEEADGQHRYGFSLDEWLSEENHQRLSV</sequence>
<gene>
    <name evidence="2" type="ORF">SAMN03084138_03911</name>
</gene>
<accession>A0A1I5VD40</accession>
<name>A0A1I5VD40_9GAMM</name>